<keyword evidence="10" id="KW-0479">Metal-binding</keyword>
<dbReference type="AlphaFoldDB" id="A0A0R1GSQ2"/>
<sequence length="125" mass="13630">MLQILIFLFAAIGGILRFWLSLHVHVLGVPVATLLVNLLGTFCLPIWNERLQTSAPLQVKLKEAVGVGFFGALTTFSSMSLDTYLLVLRGANLQAVIYLLLTIFGGISLTFLGTRIGINKKRVGD</sequence>
<dbReference type="PANTHER" id="PTHR28259:SF1">
    <property type="entry name" value="FLUORIDE EXPORT PROTEIN 1-RELATED"/>
    <property type="match status" value="1"/>
</dbReference>
<dbReference type="Pfam" id="PF02537">
    <property type="entry name" value="CRCB"/>
    <property type="match status" value="1"/>
</dbReference>
<keyword evidence="5 10" id="KW-0472">Membrane</keyword>
<evidence type="ECO:0000256" key="7">
    <source>
        <dbReference type="ARBA" id="ARBA00035120"/>
    </source>
</evidence>
<dbReference type="GO" id="GO:0140114">
    <property type="term" value="P:cellular detoxification of fluoride"/>
    <property type="evidence" value="ECO:0007669"/>
    <property type="project" value="UniProtKB-UniRule"/>
</dbReference>
<dbReference type="GO" id="GO:0062054">
    <property type="term" value="F:fluoride channel activity"/>
    <property type="evidence" value="ECO:0007669"/>
    <property type="project" value="UniProtKB-UniRule"/>
</dbReference>
<evidence type="ECO:0000256" key="5">
    <source>
        <dbReference type="ARBA" id="ARBA00023136"/>
    </source>
</evidence>
<dbReference type="EMBL" id="AZCV01000007">
    <property type="protein sequence ID" value="KRK37110.1"/>
    <property type="molecule type" value="Genomic_DNA"/>
</dbReference>
<gene>
    <name evidence="10" type="primary">fluC</name>
    <name evidence="10" type="synonym">crcB</name>
    <name evidence="11" type="ORF">FC62_GL001452</name>
</gene>
<feature type="binding site" evidence="10">
    <location>
        <position position="74"/>
    </location>
    <ligand>
        <name>Na(+)</name>
        <dbReference type="ChEBI" id="CHEBI:29101"/>
        <note>structural</note>
    </ligand>
</feature>
<dbReference type="InterPro" id="IPR003691">
    <property type="entry name" value="FluC"/>
</dbReference>
<dbReference type="RefSeq" id="WP_056945788.1">
    <property type="nucleotide sequence ID" value="NZ_AZCV01000007.1"/>
</dbReference>
<feature type="transmembrane region" description="Helical" evidence="10">
    <location>
        <begin position="67"/>
        <end position="87"/>
    </location>
</feature>
<keyword evidence="2 10" id="KW-1003">Cell membrane</keyword>
<comment type="activity regulation">
    <text evidence="10">Na(+) is not transported, but it plays an essential structural role and its presence is essential for fluoride channel function.</text>
</comment>
<dbReference type="PANTHER" id="PTHR28259">
    <property type="entry name" value="FLUORIDE EXPORT PROTEIN 1-RELATED"/>
    <property type="match status" value="1"/>
</dbReference>
<evidence type="ECO:0000313" key="11">
    <source>
        <dbReference type="EMBL" id="KRK37110.1"/>
    </source>
</evidence>
<proteinExistence type="inferred from homology"/>
<reference evidence="11 12" key="1">
    <citation type="journal article" date="2015" name="Genome Announc.">
        <title>Expanding the biotechnology potential of lactobacilli through comparative genomics of 213 strains and associated genera.</title>
        <authorList>
            <person name="Sun Z."/>
            <person name="Harris H.M."/>
            <person name="McCann A."/>
            <person name="Guo C."/>
            <person name="Argimon S."/>
            <person name="Zhang W."/>
            <person name="Yang X."/>
            <person name="Jeffery I.B."/>
            <person name="Cooney J.C."/>
            <person name="Kagawa T.F."/>
            <person name="Liu W."/>
            <person name="Song Y."/>
            <person name="Salvetti E."/>
            <person name="Wrobel A."/>
            <person name="Rasinkangas P."/>
            <person name="Parkhill J."/>
            <person name="Rea M.C."/>
            <person name="O'Sullivan O."/>
            <person name="Ritari J."/>
            <person name="Douillard F.P."/>
            <person name="Paul Ross R."/>
            <person name="Yang R."/>
            <person name="Briner A.E."/>
            <person name="Felis G.E."/>
            <person name="de Vos W.M."/>
            <person name="Barrangou R."/>
            <person name="Klaenhammer T.R."/>
            <person name="Caufield P.W."/>
            <person name="Cui Y."/>
            <person name="Zhang H."/>
            <person name="O'Toole P.W."/>
        </authorList>
    </citation>
    <scope>NUCLEOTIDE SEQUENCE [LARGE SCALE GENOMIC DNA]</scope>
    <source>
        <strain evidence="11 12">DSM 20534</strain>
    </source>
</reference>
<keyword evidence="6 10" id="KW-0407">Ion channel</keyword>
<keyword evidence="3 10" id="KW-0812">Transmembrane</keyword>
<feature type="transmembrane region" description="Helical" evidence="10">
    <location>
        <begin position="93"/>
        <end position="112"/>
    </location>
</feature>
<protein>
    <recommendedName>
        <fullName evidence="10">Fluoride-specific ion channel FluC</fullName>
    </recommendedName>
</protein>
<comment type="caution">
    <text evidence="11">The sequence shown here is derived from an EMBL/GenBank/DDBJ whole genome shotgun (WGS) entry which is preliminary data.</text>
</comment>
<evidence type="ECO:0000256" key="2">
    <source>
        <dbReference type="ARBA" id="ARBA00022475"/>
    </source>
</evidence>
<comment type="subcellular location">
    <subcellularLocation>
        <location evidence="1 10">Cell membrane</location>
        <topology evidence="1 10">Multi-pass membrane protein</topology>
    </subcellularLocation>
</comment>
<comment type="function">
    <text evidence="9 10">Fluoride-specific ion channel. Important for reducing fluoride concentration in the cell, thus reducing its toxicity.</text>
</comment>
<evidence type="ECO:0000256" key="3">
    <source>
        <dbReference type="ARBA" id="ARBA00022692"/>
    </source>
</evidence>
<accession>A0A0R1GSQ2</accession>
<dbReference type="GO" id="GO:0005886">
    <property type="term" value="C:plasma membrane"/>
    <property type="evidence" value="ECO:0007669"/>
    <property type="project" value="UniProtKB-SubCell"/>
</dbReference>
<feature type="binding site" evidence="10">
    <location>
        <position position="71"/>
    </location>
    <ligand>
        <name>Na(+)</name>
        <dbReference type="ChEBI" id="CHEBI:29101"/>
        <note>structural</note>
    </ligand>
</feature>
<feature type="transmembrane region" description="Helical" evidence="10">
    <location>
        <begin position="27"/>
        <end position="47"/>
    </location>
</feature>
<dbReference type="HAMAP" id="MF_00454">
    <property type="entry name" value="FluC"/>
    <property type="match status" value="1"/>
</dbReference>
<evidence type="ECO:0000256" key="9">
    <source>
        <dbReference type="ARBA" id="ARBA00049940"/>
    </source>
</evidence>
<comment type="similarity">
    <text evidence="7 10">Belongs to the fluoride channel Fluc/FEX (TC 1.A.43) family.</text>
</comment>
<keyword evidence="10" id="KW-0915">Sodium</keyword>
<dbReference type="Proteomes" id="UP000050909">
    <property type="component" value="Unassembled WGS sequence"/>
</dbReference>
<comment type="catalytic activity">
    <reaction evidence="8">
        <text>fluoride(in) = fluoride(out)</text>
        <dbReference type="Rhea" id="RHEA:76159"/>
        <dbReference type="ChEBI" id="CHEBI:17051"/>
    </reaction>
    <physiologicalReaction direction="left-to-right" evidence="8">
        <dbReference type="Rhea" id="RHEA:76160"/>
    </physiologicalReaction>
</comment>
<keyword evidence="12" id="KW-1185">Reference proteome</keyword>
<evidence type="ECO:0000256" key="4">
    <source>
        <dbReference type="ARBA" id="ARBA00022989"/>
    </source>
</evidence>
<name>A0A0R1GSQ2_9LACO</name>
<dbReference type="PATRIC" id="fig|1423722.3.peg.1479"/>
<evidence type="ECO:0000256" key="6">
    <source>
        <dbReference type="ARBA" id="ARBA00023303"/>
    </source>
</evidence>
<dbReference type="GO" id="GO:0046872">
    <property type="term" value="F:metal ion binding"/>
    <property type="evidence" value="ECO:0007669"/>
    <property type="project" value="UniProtKB-KW"/>
</dbReference>
<keyword evidence="10" id="KW-0813">Transport</keyword>
<keyword evidence="4 10" id="KW-1133">Transmembrane helix</keyword>
<organism evidence="11 12">
    <name type="scientific">Amylolactobacillus amylotrophicus DSM 20534</name>
    <dbReference type="NCBI Taxonomy" id="1423722"/>
    <lineage>
        <taxon>Bacteria</taxon>
        <taxon>Bacillati</taxon>
        <taxon>Bacillota</taxon>
        <taxon>Bacilli</taxon>
        <taxon>Lactobacillales</taxon>
        <taxon>Lactobacillaceae</taxon>
        <taxon>Amylolactobacillus</taxon>
    </lineage>
</organism>
<evidence type="ECO:0000256" key="8">
    <source>
        <dbReference type="ARBA" id="ARBA00035585"/>
    </source>
</evidence>
<evidence type="ECO:0000313" key="12">
    <source>
        <dbReference type="Proteomes" id="UP000050909"/>
    </source>
</evidence>
<keyword evidence="10" id="KW-0406">Ion transport</keyword>
<evidence type="ECO:0000256" key="1">
    <source>
        <dbReference type="ARBA" id="ARBA00004651"/>
    </source>
</evidence>
<evidence type="ECO:0000256" key="10">
    <source>
        <dbReference type="HAMAP-Rule" id="MF_00454"/>
    </source>
</evidence>